<accession>A0ABP5TQI2</accession>
<feature type="chain" id="PRO_5045750513" description="exo-alpha-sialidase" evidence="6">
    <location>
        <begin position="27"/>
        <end position="1111"/>
    </location>
</feature>
<comment type="caution">
    <text evidence="9">The sequence shown here is derived from an EMBL/GenBank/DDBJ whole genome shotgun (WGS) entry which is preliminary data.</text>
</comment>
<feature type="domain" description="LamG-like jellyroll fold" evidence="8">
    <location>
        <begin position="469"/>
        <end position="616"/>
    </location>
</feature>
<evidence type="ECO:0000256" key="1">
    <source>
        <dbReference type="ARBA" id="ARBA00000427"/>
    </source>
</evidence>
<dbReference type="InterPro" id="IPR006558">
    <property type="entry name" value="LamG-like"/>
</dbReference>
<dbReference type="InterPro" id="IPR036278">
    <property type="entry name" value="Sialidase_sf"/>
</dbReference>
<dbReference type="Proteomes" id="UP001501444">
    <property type="component" value="Unassembled WGS sequence"/>
</dbReference>
<dbReference type="InterPro" id="IPR026856">
    <property type="entry name" value="Sialidase_fam"/>
</dbReference>
<dbReference type="InterPro" id="IPR013320">
    <property type="entry name" value="ConA-like_dom_sf"/>
</dbReference>
<proteinExistence type="inferred from homology"/>
<keyword evidence="5" id="KW-1015">Disulfide bond</keyword>
<evidence type="ECO:0000256" key="3">
    <source>
        <dbReference type="ARBA" id="ARBA00012733"/>
    </source>
</evidence>
<dbReference type="InterPro" id="IPR001791">
    <property type="entry name" value="Laminin_G"/>
</dbReference>
<comment type="similarity">
    <text evidence="2">Belongs to the glycosyl hydrolase 33 family.</text>
</comment>
<feature type="domain" description="Laminin G" evidence="7">
    <location>
        <begin position="703"/>
        <end position="845"/>
    </location>
</feature>
<evidence type="ECO:0000256" key="4">
    <source>
        <dbReference type="ARBA" id="ARBA00022729"/>
    </source>
</evidence>
<comment type="catalytic activity">
    <reaction evidence="1">
        <text>Hydrolysis of alpha-(2-&gt;3)-, alpha-(2-&gt;6)-, alpha-(2-&gt;8)- glycosidic linkages of terminal sialic acid residues in oligosaccharides, glycoproteins, glycolipids, colominic acid and synthetic substrates.</text>
        <dbReference type="EC" id="3.2.1.18"/>
    </reaction>
</comment>
<dbReference type="Pfam" id="PF13385">
    <property type="entry name" value="Laminin_G_3"/>
    <property type="match status" value="3"/>
</dbReference>
<name>A0ABP5TQI2_9ACTN</name>
<keyword evidence="10" id="KW-1185">Reference proteome</keyword>
<reference evidence="10" key="1">
    <citation type="journal article" date="2019" name="Int. J. Syst. Evol. Microbiol.">
        <title>The Global Catalogue of Microorganisms (GCM) 10K type strain sequencing project: providing services to taxonomists for standard genome sequencing and annotation.</title>
        <authorList>
            <consortium name="The Broad Institute Genomics Platform"/>
            <consortium name="The Broad Institute Genome Sequencing Center for Infectious Disease"/>
            <person name="Wu L."/>
            <person name="Ma J."/>
        </authorList>
    </citation>
    <scope>NUCLEOTIDE SEQUENCE [LARGE SCALE GENOMIC DNA]</scope>
    <source>
        <strain evidence="10">JCM 3272</strain>
    </source>
</reference>
<feature type="signal peptide" evidence="6">
    <location>
        <begin position="1"/>
        <end position="26"/>
    </location>
</feature>
<dbReference type="SMART" id="SM00282">
    <property type="entry name" value="LamG"/>
    <property type="match status" value="3"/>
</dbReference>
<dbReference type="Gene3D" id="2.60.120.200">
    <property type="match status" value="3"/>
</dbReference>
<feature type="domain" description="Laminin G" evidence="7">
    <location>
        <begin position="936"/>
        <end position="1080"/>
    </location>
</feature>
<dbReference type="InterPro" id="IPR011040">
    <property type="entry name" value="Sialidase"/>
</dbReference>
<keyword evidence="4 6" id="KW-0732">Signal</keyword>
<dbReference type="SMART" id="SM00560">
    <property type="entry name" value="LamGL"/>
    <property type="match status" value="3"/>
</dbReference>
<evidence type="ECO:0000256" key="2">
    <source>
        <dbReference type="ARBA" id="ARBA00009348"/>
    </source>
</evidence>
<protein>
    <recommendedName>
        <fullName evidence="3">exo-alpha-sialidase</fullName>
        <ecNumber evidence="3">3.2.1.18</ecNumber>
    </recommendedName>
</protein>
<feature type="domain" description="Laminin G" evidence="7">
    <location>
        <begin position="469"/>
        <end position="611"/>
    </location>
</feature>
<feature type="domain" description="LamG-like jellyroll fold" evidence="8">
    <location>
        <begin position="707"/>
        <end position="850"/>
    </location>
</feature>
<feature type="domain" description="LamG-like jellyroll fold" evidence="8">
    <location>
        <begin position="940"/>
        <end position="1085"/>
    </location>
</feature>
<gene>
    <name evidence="9" type="ORF">GCM10010170_051370</name>
</gene>
<dbReference type="PANTHER" id="PTHR10628:SF30">
    <property type="entry name" value="EXO-ALPHA-SIALIDASE"/>
    <property type="match status" value="1"/>
</dbReference>
<evidence type="ECO:0000256" key="6">
    <source>
        <dbReference type="SAM" id="SignalP"/>
    </source>
</evidence>
<dbReference type="SUPFAM" id="SSF49899">
    <property type="entry name" value="Concanavalin A-like lectins/glucanases"/>
    <property type="match status" value="3"/>
</dbReference>
<evidence type="ECO:0000313" key="9">
    <source>
        <dbReference type="EMBL" id="GAA2357888.1"/>
    </source>
</evidence>
<dbReference type="CDD" id="cd15482">
    <property type="entry name" value="Sialidase_non-viral"/>
    <property type="match status" value="1"/>
</dbReference>
<dbReference type="PANTHER" id="PTHR10628">
    <property type="entry name" value="SIALIDASE"/>
    <property type="match status" value="1"/>
</dbReference>
<evidence type="ECO:0000256" key="5">
    <source>
        <dbReference type="ARBA" id="ARBA00023157"/>
    </source>
</evidence>
<dbReference type="CDD" id="cd00110">
    <property type="entry name" value="LamG"/>
    <property type="match status" value="3"/>
</dbReference>
<dbReference type="SUPFAM" id="SSF50939">
    <property type="entry name" value="Sialidases"/>
    <property type="match status" value="1"/>
</dbReference>
<evidence type="ECO:0000259" key="7">
    <source>
        <dbReference type="SMART" id="SM00282"/>
    </source>
</evidence>
<dbReference type="EMBL" id="BAAARV010000040">
    <property type="protein sequence ID" value="GAA2357888.1"/>
    <property type="molecule type" value="Genomic_DNA"/>
</dbReference>
<evidence type="ECO:0000259" key="8">
    <source>
        <dbReference type="SMART" id="SM00560"/>
    </source>
</evidence>
<organism evidence="9 10">
    <name type="scientific">Dactylosporangium salmoneum</name>
    <dbReference type="NCBI Taxonomy" id="53361"/>
    <lineage>
        <taxon>Bacteria</taxon>
        <taxon>Bacillati</taxon>
        <taxon>Actinomycetota</taxon>
        <taxon>Actinomycetes</taxon>
        <taxon>Micromonosporales</taxon>
        <taxon>Micromonosporaceae</taxon>
        <taxon>Dactylosporangium</taxon>
    </lineage>
</organism>
<evidence type="ECO:0000313" key="10">
    <source>
        <dbReference type="Proteomes" id="UP001501444"/>
    </source>
</evidence>
<dbReference type="Pfam" id="PF13088">
    <property type="entry name" value="BNR_2"/>
    <property type="match status" value="1"/>
</dbReference>
<sequence>MQYSSRAGLAVVVALATATAAGPAGASVSLSSAKVGVQQVLFRGGTDGYGCFRIPALLRTTAGTLLAFAEARKSPSCADRGDIDLVVRRSTNNGRTWGPIRLVLSGSDTDPNAPYTRGNPVPLQDASTGRVMLVTTSNPATISGKRLPWIQDSDDDGLTWSAARAMNVNFSGSDAGWFATGPSHGIQLTKGAHAGRLVVGAHQQPTKGVVYAGALYSDDHGATWHAGQAANSFVDGVTNPGEISVAELPDGSVYAAARNQIGSSGNHRAKAVSTDGGTTMPAFAQVPSLVTPDVEGAVLTLRSTYQSSPGDTMVFSGPSDPTSRAQLKIRYSTDKGATWKSPSNGLVTDERSGYSDLAELSDGGIGVLYEGGANTDELGGTGFSADEIRFVRFTPAQIGLPGTFTGAPWAQATPAAAAGTPDATGEANDALLRGNATLGAGRFGQGLVLDGAGDYAEIPYARPIDPGAGDFTYSLWFRYDATAASPNQVLLWGYALGAGKPQVWLRAQPAQDRLYAWVEGTSGGTGVALPDPSAATAFGDGAWHHLSLVRSGATASLVVDGVAGASASGVAGSVTGDPHDGVDGLRLGSRPDATATEAFAGGLDEFRMYRSALTTTQLDQIRTTNADVPGAGLGVRLPFQVIDAATVPTRVKVAVEDDMSGHCAAATLLGGTPSLATGHVDDKALAVSAAHPGVEAPFLPTLDVGSGDFTFTTWLQYSATASSPNQVLLWGYGMGAGTPQVWLRAQPSQDRLYAWVETAAGPVGVALPDPSSAVAFGNNAWHLVALTRTGGQLRLSVDGGAGATATGLTGSVTTGTGVAGLRLGSRPDGADVLTGNLDEFRLYRRALTTAEVASIAGGAYPSDIPAVRWTFESGYTQAHNVVRPAAGPVTYDASVHCNNAFVRGGATPATSGRFGAALSFDGVDDAVQLPYGPANALDEGDFTVATWVRYAATGSTADQVLLWAYGVGASARQLWLRATPSKDALTAAFETTTGTAMLTAPDPSAAVAFGDNQWHHVALRRTAGTLSLTVDGAVLATTAAPAGAPTYGDTFAVDGFQLGAKPGGADPFKGALDEFRIFRRSLTDAELDDVRTNNTDLGPVTSVRLPFEVVS</sequence>
<dbReference type="Gene3D" id="2.120.10.10">
    <property type="match status" value="1"/>
</dbReference>
<dbReference type="EC" id="3.2.1.18" evidence="3"/>